<dbReference type="EMBL" id="BAYX01000004">
    <property type="protein sequence ID" value="GAJ92685.1"/>
    <property type="molecule type" value="Genomic_DNA"/>
</dbReference>
<dbReference type="PANTHER" id="PTHR38589">
    <property type="entry name" value="BLR0621 PROTEIN"/>
    <property type="match status" value="1"/>
</dbReference>
<keyword evidence="4 7" id="KW-0133">Cell shape</keyword>
<protein>
    <recommendedName>
        <fullName evidence="9">L,D-TPase catalytic domain-containing protein</fullName>
    </recommendedName>
</protein>
<comment type="pathway">
    <text evidence="1 7">Cell wall biogenesis; peptidoglycan biosynthesis.</text>
</comment>
<dbReference type="GO" id="GO:0008360">
    <property type="term" value="P:regulation of cell shape"/>
    <property type="evidence" value="ECO:0007669"/>
    <property type="project" value="UniProtKB-UniRule"/>
</dbReference>
<proteinExistence type="inferred from homology"/>
<dbReference type="CDD" id="cd16913">
    <property type="entry name" value="YkuD_like"/>
    <property type="match status" value="1"/>
</dbReference>
<dbReference type="GO" id="GO:0009252">
    <property type="term" value="P:peptidoglycan biosynthetic process"/>
    <property type="evidence" value="ECO:0007669"/>
    <property type="project" value="UniProtKB-KW"/>
</dbReference>
<dbReference type="GO" id="GO:0016740">
    <property type="term" value="F:transferase activity"/>
    <property type="evidence" value="ECO:0007669"/>
    <property type="project" value="UniProtKB-KW"/>
</dbReference>
<dbReference type="InterPro" id="IPR005490">
    <property type="entry name" value="LD_TPept_cat_dom"/>
</dbReference>
<dbReference type="GO" id="GO:0071555">
    <property type="term" value="P:cell wall organization"/>
    <property type="evidence" value="ECO:0007669"/>
    <property type="project" value="UniProtKB-UniRule"/>
</dbReference>
<name>A0AA87PZN0_RHIRH</name>
<keyword evidence="5 7" id="KW-0573">Peptidoglycan synthesis</keyword>
<evidence type="ECO:0000313" key="10">
    <source>
        <dbReference type="EMBL" id="GAJ92685.1"/>
    </source>
</evidence>
<dbReference type="Pfam" id="PF03734">
    <property type="entry name" value="YkuD"/>
    <property type="match status" value="1"/>
</dbReference>
<dbReference type="AlphaFoldDB" id="A0AA87PZN0"/>
<reference evidence="10 11" key="1">
    <citation type="submission" date="2014-05" db="EMBL/GenBank/DDBJ databases">
        <title>Whole genome shotgun sequence of Rhizobium rhizogenes NBRC 13257.</title>
        <authorList>
            <person name="Katano-Makiyama Y."/>
            <person name="Hosoyama A."/>
            <person name="Hashimoto M."/>
            <person name="Hosoyama Y."/>
            <person name="Noguchi M."/>
            <person name="Tsuchikane K."/>
            <person name="Kimura A."/>
            <person name="Ohji S."/>
            <person name="Ichikawa N."/>
            <person name="Yamazoe A."/>
            <person name="Fujita N."/>
        </authorList>
    </citation>
    <scope>NUCLEOTIDE SEQUENCE [LARGE SCALE GENOMIC DNA]</scope>
    <source>
        <strain evidence="10 11">NBRC 13257</strain>
    </source>
</reference>
<comment type="caution">
    <text evidence="10">The sequence shown here is derived from an EMBL/GenBank/DDBJ whole genome shotgun (WGS) entry which is preliminary data.</text>
</comment>
<dbReference type="Proteomes" id="UP000026941">
    <property type="component" value="Unassembled WGS sequence"/>
</dbReference>
<evidence type="ECO:0000256" key="4">
    <source>
        <dbReference type="ARBA" id="ARBA00022960"/>
    </source>
</evidence>
<dbReference type="InterPro" id="IPR038063">
    <property type="entry name" value="Transpep_catalytic_dom"/>
</dbReference>
<organism evidence="10 11">
    <name type="scientific">Rhizobium rhizogenes NBRC 13257</name>
    <dbReference type="NCBI Taxonomy" id="1220581"/>
    <lineage>
        <taxon>Bacteria</taxon>
        <taxon>Pseudomonadati</taxon>
        <taxon>Pseudomonadota</taxon>
        <taxon>Alphaproteobacteria</taxon>
        <taxon>Hyphomicrobiales</taxon>
        <taxon>Rhizobiaceae</taxon>
        <taxon>Rhizobium/Agrobacterium group</taxon>
        <taxon>Rhizobium</taxon>
    </lineage>
</organism>
<dbReference type="PROSITE" id="PS52029">
    <property type="entry name" value="LD_TPASE"/>
    <property type="match status" value="1"/>
</dbReference>
<evidence type="ECO:0000256" key="5">
    <source>
        <dbReference type="ARBA" id="ARBA00022984"/>
    </source>
</evidence>
<evidence type="ECO:0000313" key="11">
    <source>
        <dbReference type="Proteomes" id="UP000026941"/>
    </source>
</evidence>
<accession>A0AA87PZN0</accession>
<feature type="active site" description="Nucleophile" evidence="7">
    <location>
        <position position="161"/>
    </location>
</feature>
<feature type="active site" description="Proton donor/acceptor" evidence="7">
    <location>
        <position position="149"/>
    </location>
</feature>
<evidence type="ECO:0000256" key="7">
    <source>
        <dbReference type="PROSITE-ProRule" id="PRU01373"/>
    </source>
</evidence>
<feature type="domain" description="L,D-TPase catalytic" evidence="9">
    <location>
        <begin position="7"/>
        <end position="185"/>
    </location>
</feature>
<evidence type="ECO:0000256" key="8">
    <source>
        <dbReference type="SAM" id="MobiDB-lite"/>
    </source>
</evidence>
<keyword evidence="6 7" id="KW-0961">Cell wall biogenesis/degradation</keyword>
<evidence type="ECO:0000256" key="2">
    <source>
        <dbReference type="ARBA" id="ARBA00005992"/>
    </source>
</evidence>
<comment type="similarity">
    <text evidence="2">Belongs to the YkuD family.</text>
</comment>
<evidence type="ECO:0000256" key="3">
    <source>
        <dbReference type="ARBA" id="ARBA00022679"/>
    </source>
</evidence>
<feature type="region of interest" description="Disordered" evidence="8">
    <location>
        <begin position="1"/>
        <end position="26"/>
    </location>
</feature>
<evidence type="ECO:0000259" key="9">
    <source>
        <dbReference type="PROSITE" id="PS52029"/>
    </source>
</evidence>
<dbReference type="PANTHER" id="PTHR38589:SF1">
    <property type="entry name" value="BLR0621 PROTEIN"/>
    <property type="match status" value="1"/>
</dbReference>
<dbReference type="GO" id="GO:0004180">
    <property type="term" value="F:carboxypeptidase activity"/>
    <property type="evidence" value="ECO:0007669"/>
    <property type="project" value="UniProtKB-ARBA"/>
</dbReference>
<keyword evidence="3" id="KW-0808">Transferase</keyword>
<dbReference type="SUPFAM" id="SSF141523">
    <property type="entry name" value="L,D-transpeptidase catalytic domain-like"/>
    <property type="match status" value="1"/>
</dbReference>
<sequence length="185" mass="20837">MRKMEKTRVGGNRAASTITVRPAPGKPTRALVQLGPLTVPAAIGRSGRSVLKCEGDGATPIAAMKLLHGFTRGDHVRFLRTPLPMRRIREDMFWCDQPEDANYNRLVKAPFKPSHEEMRRRDGLYDICLVLDWNIGSRRRNRGSAIFFHLIKPGYEPTAGCIAVSLRDMQRIIGFLRKGTTVRVL</sequence>
<evidence type="ECO:0000256" key="6">
    <source>
        <dbReference type="ARBA" id="ARBA00023316"/>
    </source>
</evidence>
<evidence type="ECO:0000256" key="1">
    <source>
        <dbReference type="ARBA" id="ARBA00004752"/>
    </source>
</evidence>
<gene>
    <name evidence="10" type="ORF">RRH01S_04_02390</name>
</gene>